<proteinExistence type="predicted"/>
<evidence type="ECO:0000313" key="2">
    <source>
        <dbReference type="Proteomes" id="UP001501495"/>
    </source>
</evidence>
<dbReference type="Proteomes" id="UP001501495">
    <property type="component" value="Unassembled WGS sequence"/>
</dbReference>
<dbReference type="Pfam" id="PF04250">
    <property type="entry name" value="DUF429"/>
    <property type="match status" value="1"/>
</dbReference>
<dbReference type="InterPro" id="IPR008306">
    <property type="entry name" value="UCP018008"/>
</dbReference>
<dbReference type="RefSeq" id="WP_344732529.1">
    <property type="nucleotide sequence ID" value="NZ_BAAAZH010000011.1"/>
</dbReference>
<accession>A0ABP7XGH7</accession>
<gene>
    <name evidence="1" type="ORF">GCM10022215_13540</name>
</gene>
<sequence>MRYVGIDLAWGERSPTGVAVLDADGALLRVGAARSDDDVVALVGDAAPDCVAGIDAPLVVVNPTGSRPAEQALGRDFRRFQAGCHPSNTGKPEFAHGTRGARIADRLGLPIDPFGTGPRALEVYPHAATVALFDLPRILRYKNKPGRDLALLRAELLRLMLLIAEVVDVASCPAWRDLLDRATGATTKAELRRVEDPVDAVLCAHVARLAHLDPDAVVHYGEVATGVITTPGLPASRSL</sequence>
<keyword evidence="2" id="KW-1185">Reference proteome</keyword>
<dbReference type="EMBL" id="BAAAZH010000011">
    <property type="protein sequence ID" value="GAA4115028.1"/>
    <property type="molecule type" value="Genomic_DNA"/>
</dbReference>
<comment type="caution">
    <text evidence="1">The sequence shown here is derived from an EMBL/GenBank/DDBJ whole genome shotgun (WGS) entry which is preliminary data.</text>
</comment>
<evidence type="ECO:0000313" key="1">
    <source>
        <dbReference type="EMBL" id="GAA4115028.1"/>
    </source>
</evidence>
<organism evidence="1 2">
    <name type="scientific">Nocardioides fonticola</name>
    <dbReference type="NCBI Taxonomy" id="450363"/>
    <lineage>
        <taxon>Bacteria</taxon>
        <taxon>Bacillati</taxon>
        <taxon>Actinomycetota</taxon>
        <taxon>Actinomycetes</taxon>
        <taxon>Propionibacteriales</taxon>
        <taxon>Nocardioidaceae</taxon>
        <taxon>Nocardioides</taxon>
    </lineage>
</organism>
<name>A0ABP7XGH7_9ACTN</name>
<protein>
    <recommendedName>
        <fullName evidence="3">DUF429 domain-containing protein</fullName>
    </recommendedName>
</protein>
<dbReference type="PIRSF" id="PIRSF018008">
    <property type="entry name" value="UCP018008"/>
    <property type="match status" value="1"/>
</dbReference>
<reference evidence="2" key="1">
    <citation type="journal article" date="2019" name="Int. J. Syst. Evol. Microbiol.">
        <title>The Global Catalogue of Microorganisms (GCM) 10K type strain sequencing project: providing services to taxonomists for standard genome sequencing and annotation.</title>
        <authorList>
            <consortium name="The Broad Institute Genomics Platform"/>
            <consortium name="The Broad Institute Genome Sequencing Center for Infectious Disease"/>
            <person name="Wu L."/>
            <person name="Ma J."/>
        </authorList>
    </citation>
    <scope>NUCLEOTIDE SEQUENCE [LARGE SCALE GENOMIC DNA]</scope>
    <source>
        <strain evidence="2">JCM 16703</strain>
    </source>
</reference>
<evidence type="ECO:0008006" key="3">
    <source>
        <dbReference type="Google" id="ProtNLM"/>
    </source>
</evidence>
<dbReference type="InterPro" id="IPR007362">
    <property type="entry name" value="DUF429"/>
</dbReference>